<proteinExistence type="predicted"/>
<dbReference type="GO" id="GO:0004089">
    <property type="term" value="F:carbonate dehydratase activity"/>
    <property type="evidence" value="ECO:0007669"/>
    <property type="project" value="InterPro"/>
</dbReference>
<feature type="binding site" evidence="1">
    <location>
        <position position="81"/>
    </location>
    <ligand>
        <name>Zn(2+)</name>
        <dbReference type="ChEBI" id="CHEBI:29105"/>
    </ligand>
</feature>
<feature type="binding site" evidence="1">
    <location>
        <position position="15"/>
    </location>
    <ligand>
        <name>Zn(2+)</name>
        <dbReference type="ChEBI" id="CHEBI:29105"/>
    </ligand>
</feature>
<gene>
    <name evidence="2" type="ORF">US50_C0040G0006</name>
</gene>
<evidence type="ECO:0000313" key="2">
    <source>
        <dbReference type="EMBL" id="KKQ34679.1"/>
    </source>
</evidence>
<keyword evidence="1" id="KW-0862">Zinc</keyword>
<evidence type="ECO:0008006" key="4">
    <source>
        <dbReference type="Google" id="ProtNLM"/>
    </source>
</evidence>
<comment type="cofactor">
    <cofactor evidence="1">
        <name>Zn(2+)</name>
        <dbReference type="ChEBI" id="CHEBI:29105"/>
    </cofactor>
    <text evidence="1">Binds 1 zinc ion per subunit.</text>
</comment>
<sequence length="140" mass="16159">MSTSRKLSLLISCIDWRFWPKELLAIRKEIGDFDLLEIAGASKNIASPKHKADKHVVMENIEISIELHKIKTLILTNHLDCGAYGGSKKFKSYEDELKFHKKELAKAKKIVSKKFPSLKIRKYFISKNPKNNKVEVIHIK</sequence>
<keyword evidence="1" id="KW-0479">Metal-binding</keyword>
<dbReference type="InterPro" id="IPR036874">
    <property type="entry name" value="Carbonic_anhydrase_sf"/>
</dbReference>
<dbReference type="Proteomes" id="UP000033876">
    <property type="component" value="Unassembled WGS sequence"/>
</dbReference>
<evidence type="ECO:0000256" key="1">
    <source>
        <dbReference type="PIRSR" id="PIRSR601765-1"/>
    </source>
</evidence>
<dbReference type="GO" id="GO:0008270">
    <property type="term" value="F:zinc ion binding"/>
    <property type="evidence" value="ECO:0007669"/>
    <property type="project" value="InterPro"/>
</dbReference>
<dbReference type="SUPFAM" id="SSF53056">
    <property type="entry name" value="beta-carbonic anhydrase, cab"/>
    <property type="match status" value="1"/>
</dbReference>
<dbReference type="AlphaFoldDB" id="A0A0G0JD34"/>
<comment type="caution">
    <text evidence="2">The sequence shown here is derived from an EMBL/GenBank/DDBJ whole genome shotgun (WGS) entry which is preliminary data.</text>
</comment>
<protein>
    <recommendedName>
        <fullName evidence="4">Carbonic anhydrase</fullName>
    </recommendedName>
</protein>
<evidence type="ECO:0000313" key="3">
    <source>
        <dbReference type="Proteomes" id="UP000033876"/>
    </source>
</evidence>
<feature type="binding site" evidence="1">
    <location>
        <position position="13"/>
    </location>
    <ligand>
        <name>Zn(2+)</name>
        <dbReference type="ChEBI" id="CHEBI:29105"/>
    </ligand>
</feature>
<dbReference type="InterPro" id="IPR046871">
    <property type="entry name" value="Pro_CA_2"/>
</dbReference>
<accession>A0A0G0JD34</accession>
<reference evidence="2 3" key="1">
    <citation type="journal article" date="2015" name="Nature">
        <title>rRNA introns, odd ribosomes, and small enigmatic genomes across a large radiation of phyla.</title>
        <authorList>
            <person name="Brown C.T."/>
            <person name="Hug L.A."/>
            <person name="Thomas B.C."/>
            <person name="Sharon I."/>
            <person name="Castelle C.J."/>
            <person name="Singh A."/>
            <person name="Wilkins M.J."/>
            <person name="Williams K.H."/>
            <person name="Banfield J.F."/>
        </authorList>
    </citation>
    <scope>NUCLEOTIDE SEQUENCE [LARGE SCALE GENOMIC DNA]</scope>
</reference>
<dbReference type="EMBL" id="LBTF01000040">
    <property type="protein sequence ID" value="KKQ34679.1"/>
    <property type="molecule type" value="Genomic_DNA"/>
</dbReference>
<name>A0A0G0JD34_9BACT</name>
<dbReference type="Gene3D" id="3.40.1050.10">
    <property type="entry name" value="Carbonic anhydrase"/>
    <property type="match status" value="1"/>
</dbReference>
<dbReference type="Pfam" id="PF20393">
    <property type="entry name" value="Pro_CA_2"/>
    <property type="match status" value="1"/>
</dbReference>
<feature type="binding site" evidence="1">
    <location>
        <position position="78"/>
    </location>
    <ligand>
        <name>Zn(2+)</name>
        <dbReference type="ChEBI" id="CHEBI:29105"/>
    </ligand>
</feature>
<organism evidence="2 3">
    <name type="scientific">Candidatus Nomurabacteria bacterium GW2011_GWB1_37_5</name>
    <dbReference type="NCBI Taxonomy" id="1618742"/>
    <lineage>
        <taxon>Bacteria</taxon>
        <taxon>Candidatus Nomuraibacteriota</taxon>
    </lineage>
</organism>